<protein>
    <submittedName>
        <fullName evidence="1">Uncharacterized protein</fullName>
    </submittedName>
</protein>
<dbReference type="OrthoDB" id="416454at2759"/>
<proteinExistence type="predicted"/>
<dbReference type="EMBL" id="SWJQ01000246">
    <property type="protein sequence ID" value="TRZ17878.1"/>
    <property type="molecule type" value="Genomic_DNA"/>
</dbReference>
<evidence type="ECO:0000313" key="1">
    <source>
        <dbReference type="EMBL" id="TRZ17878.1"/>
    </source>
</evidence>
<sequence>MIYNQSSSIKEVPAEWKIANVTLIYKKGQKKILGLVSLCARKIMEQTTLRAIIWPVQDNLGIRPSQQHYRLGEDSVEIFPTEKDLGVLAGSWMNMSSQLYQK</sequence>
<reference evidence="1" key="1">
    <citation type="submission" date="2019-04" db="EMBL/GenBank/DDBJ databases">
        <title>Genome assembly of Zosterops borbonicus 15179.</title>
        <authorList>
            <person name="Leroy T."/>
            <person name="Anselmetti Y."/>
            <person name="Tilak M.-K."/>
            <person name="Nabholz B."/>
        </authorList>
    </citation>
    <scope>NUCLEOTIDE SEQUENCE</scope>
    <source>
        <strain evidence="1">HGM_15179</strain>
        <tissue evidence="1">Muscle</tissue>
    </source>
</reference>
<gene>
    <name evidence="1" type="ORF">HGM15179_009207</name>
</gene>
<dbReference type="Proteomes" id="UP000796761">
    <property type="component" value="Unassembled WGS sequence"/>
</dbReference>
<name>A0A8K1GGP3_9PASS</name>
<evidence type="ECO:0000313" key="2">
    <source>
        <dbReference type="Proteomes" id="UP000796761"/>
    </source>
</evidence>
<keyword evidence="2" id="KW-1185">Reference proteome</keyword>
<organism evidence="1 2">
    <name type="scientific">Zosterops borbonicus</name>
    <dbReference type="NCBI Taxonomy" id="364589"/>
    <lineage>
        <taxon>Eukaryota</taxon>
        <taxon>Metazoa</taxon>
        <taxon>Chordata</taxon>
        <taxon>Craniata</taxon>
        <taxon>Vertebrata</taxon>
        <taxon>Euteleostomi</taxon>
        <taxon>Archelosauria</taxon>
        <taxon>Archosauria</taxon>
        <taxon>Dinosauria</taxon>
        <taxon>Saurischia</taxon>
        <taxon>Theropoda</taxon>
        <taxon>Coelurosauria</taxon>
        <taxon>Aves</taxon>
        <taxon>Neognathae</taxon>
        <taxon>Neoaves</taxon>
        <taxon>Telluraves</taxon>
        <taxon>Australaves</taxon>
        <taxon>Passeriformes</taxon>
        <taxon>Sylvioidea</taxon>
        <taxon>Zosteropidae</taxon>
        <taxon>Zosterops</taxon>
    </lineage>
</organism>
<comment type="caution">
    <text evidence="1">The sequence shown here is derived from an EMBL/GenBank/DDBJ whole genome shotgun (WGS) entry which is preliminary data.</text>
</comment>
<accession>A0A8K1GGP3</accession>
<dbReference type="AlphaFoldDB" id="A0A8K1GGP3"/>